<proteinExistence type="predicted"/>
<dbReference type="AlphaFoldDB" id="A0A948TBM9"/>
<dbReference type="EMBL" id="JAHLFW010000070">
    <property type="protein sequence ID" value="MBU3838307.1"/>
    <property type="molecule type" value="Genomic_DNA"/>
</dbReference>
<keyword evidence="1" id="KW-0732">Signal</keyword>
<comment type="caution">
    <text evidence="3">The sequence shown here is derived from an EMBL/GenBank/DDBJ whole genome shotgun (WGS) entry which is preliminary data.</text>
</comment>
<accession>A0A948TBM9</accession>
<dbReference type="InterPro" id="IPR025665">
    <property type="entry name" value="Beta-barrel_OMP_2"/>
</dbReference>
<evidence type="ECO:0000313" key="3">
    <source>
        <dbReference type="EMBL" id="MBU3838307.1"/>
    </source>
</evidence>
<reference evidence="3" key="1">
    <citation type="journal article" date="2021" name="PeerJ">
        <title>Extensive microbial diversity within the chicken gut microbiome revealed by metagenomics and culture.</title>
        <authorList>
            <person name="Gilroy R."/>
            <person name="Ravi A."/>
            <person name="Getino M."/>
            <person name="Pursley I."/>
            <person name="Horton D.L."/>
            <person name="Alikhan N.F."/>
            <person name="Baker D."/>
            <person name="Gharbi K."/>
            <person name="Hall N."/>
            <person name="Watson M."/>
            <person name="Adriaenssens E.M."/>
            <person name="Foster-Nyarko E."/>
            <person name="Jarju S."/>
            <person name="Secka A."/>
            <person name="Antonio M."/>
            <person name="Oren A."/>
            <person name="Chaudhuri R.R."/>
            <person name="La Ragione R."/>
            <person name="Hildebrand F."/>
            <person name="Pallen M.J."/>
        </authorList>
    </citation>
    <scope>NUCLEOTIDE SEQUENCE</scope>
    <source>
        <strain evidence="3">G4-2901</strain>
    </source>
</reference>
<sequence>MKKLCLTILSAIMLACSANLYAQDIMLHDTKQKKQKISIGIKGGFNSTMMFTDELRYGEQDITDIQNNYKVGYIGTLFVRIPVKNKHFLQPEVSYAVSQGSISMSNLRENVTILEDNALIKTKISSLEVPLLYGYKFIDSYPYGMSFFLGPKVAWTLKKQTSSEYSGFYQKNIKENIKPFNYSAVLGIGVNISNIFFDFRYEIGCNNITESIVYDKSQTMEPYNEKELTLKRRKNILSFSVGAIF</sequence>
<gene>
    <name evidence="3" type="ORF">H9777_08360</name>
</gene>
<feature type="signal peptide" evidence="1">
    <location>
        <begin position="1"/>
        <end position="22"/>
    </location>
</feature>
<evidence type="ECO:0000313" key="4">
    <source>
        <dbReference type="Proteomes" id="UP000783796"/>
    </source>
</evidence>
<organism evidence="3 4">
    <name type="scientific">Candidatus Phocaeicola faecigallinarum</name>
    <dbReference type="NCBI Taxonomy" id="2838732"/>
    <lineage>
        <taxon>Bacteria</taxon>
        <taxon>Pseudomonadati</taxon>
        <taxon>Bacteroidota</taxon>
        <taxon>Bacteroidia</taxon>
        <taxon>Bacteroidales</taxon>
        <taxon>Bacteroidaceae</taxon>
        <taxon>Phocaeicola</taxon>
    </lineage>
</organism>
<dbReference type="Proteomes" id="UP000783796">
    <property type="component" value="Unassembled WGS sequence"/>
</dbReference>
<name>A0A948TBM9_9BACT</name>
<dbReference type="Pfam" id="PF13568">
    <property type="entry name" value="OMP_b-brl_2"/>
    <property type="match status" value="1"/>
</dbReference>
<feature type="domain" description="Outer membrane protein beta-barrel" evidence="2">
    <location>
        <begin position="35"/>
        <end position="209"/>
    </location>
</feature>
<evidence type="ECO:0000259" key="2">
    <source>
        <dbReference type="Pfam" id="PF13568"/>
    </source>
</evidence>
<evidence type="ECO:0000256" key="1">
    <source>
        <dbReference type="SAM" id="SignalP"/>
    </source>
</evidence>
<feature type="chain" id="PRO_5037222342" evidence="1">
    <location>
        <begin position="23"/>
        <end position="245"/>
    </location>
</feature>
<reference evidence="3" key="2">
    <citation type="submission" date="2021-04" db="EMBL/GenBank/DDBJ databases">
        <authorList>
            <person name="Gilroy R."/>
        </authorList>
    </citation>
    <scope>NUCLEOTIDE SEQUENCE</scope>
    <source>
        <strain evidence="3">G4-2901</strain>
    </source>
</reference>
<dbReference type="PROSITE" id="PS51257">
    <property type="entry name" value="PROKAR_LIPOPROTEIN"/>
    <property type="match status" value="1"/>
</dbReference>
<protein>
    <submittedName>
        <fullName evidence="3">PorT family protein</fullName>
    </submittedName>
</protein>